<proteinExistence type="predicted"/>
<organism evidence="7 8">
    <name type="scientific">Achlya hypogyna</name>
    <name type="common">Oomycete</name>
    <name type="synonym">Protoachlya hypogyna</name>
    <dbReference type="NCBI Taxonomy" id="1202772"/>
    <lineage>
        <taxon>Eukaryota</taxon>
        <taxon>Sar</taxon>
        <taxon>Stramenopiles</taxon>
        <taxon>Oomycota</taxon>
        <taxon>Saprolegniomycetes</taxon>
        <taxon>Saprolegniales</taxon>
        <taxon>Achlyaceae</taxon>
        <taxon>Achlya</taxon>
    </lineage>
</organism>
<sequence>MEVVEVLNFASARAHELGELHRASGFEESGRATLLKRRKDYHLRRRTNAYNSHKFPVRLRNKKAGGNPNRDRCRKHRRRFMLKVKSNHLPTHGWLVKRMVMEERHGLFVPLHRIDRGISAALDAPATVADVSYLSLLQITGSPEDIDETVGLCIDGELPADVVSGAVEGAVVFYHASCFPLQAIGPVQIMFQPPNEVDAPRRVVWLWVHPSTTDEILHALREAAPSTVTVADCRRELSRFEIRGKQAPRILQQVVEPYSAGTQLFWSPTETAHTVQTWTARDPRQKAGPPPASGVGLLATPTDVDKSKVVCPVSGRDITAPMDRAALAAEPSLEELTQLFASVMAWANNKDGTIKYVDAVPMAASPKKSKLPVAHEYYAEATKTPSPLWSPETRCDVASGFVPDHIVNRKPATKRQLAPLHLLVIRQDHGWDLIVPPAYAPSMLKACVFAGASAIGIDEHDAVQTKHGQLSFPRDYPDTRAGAAFWAKVDADGVARQLALPKAKRVAFDALQTASPHQPAWPALFGASSSDDAAEESNFCVLRGKTYMEPFAFYAPEESAKGGHRPPASRQEIMFWIERVFVPMAMPTLICVQLRVPRRGRLETNAMLCMPTEDDITAYVTNPKWSGVMAPTAKQAKKHQFADRPVVGYVTSAIETKNKSPVLGTGFCHCEALQDLFLPQVADAPLGLVLVRSPTSLQYRPALVSVAP</sequence>
<dbReference type="Pfam" id="PF06978">
    <property type="entry name" value="POP1_N"/>
    <property type="match status" value="1"/>
</dbReference>
<feature type="domain" description="POP1 C-terminal" evidence="6">
    <location>
        <begin position="589"/>
        <end position="641"/>
    </location>
</feature>
<dbReference type="GO" id="GO:0000172">
    <property type="term" value="C:ribonuclease MRP complex"/>
    <property type="evidence" value="ECO:0007669"/>
    <property type="project" value="InterPro"/>
</dbReference>
<dbReference type="AlphaFoldDB" id="A0A1V9YXF9"/>
<comment type="caution">
    <text evidence="7">The sequence shown here is derived from an EMBL/GenBank/DDBJ whole genome shotgun (WGS) entry which is preliminary data.</text>
</comment>
<dbReference type="PANTHER" id="PTHR22731:SF3">
    <property type="entry name" value="RIBONUCLEASES P_MRP PROTEIN SUBUNIT POP1"/>
    <property type="match status" value="1"/>
</dbReference>
<evidence type="ECO:0000259" key="4">
    <source>
        <dbReference type="Pfam" id="PF06978"/>
    </source>
</evidence>
<name>A0A1V9YXF9_ACHHY</name>
<dbReference type="GO" id="GO:0001682">
    <property type="term" value="P:tRNA 5'-leader removal"/>
    <property type="evidence" value="ECO:0007669"/>
    <property type="project" value="InterPro"/>
</dbReference>
<dbReference type="GO" id="GO:0005655">
    <property type="term" value="C:nucleolar ribonuclease P complex"/>
    <property type="evidence" value="ECO:0007669"/>
    <property type="project" value="InterPro"/>
</dbReference>
<accession>A0A1V9YXF9</accession>
<gene>
    <name evidence="7" type="ORF">ACHHYP_05468</name>
</gene>
<feature type="domain" description="Pop1 N-terminal" evidence="4">
    <location>
        <begin position="74"/>
        <end position="141"/>
    </location>
</feature>
<dbReference type="InterPro" id="IPR055079">
    <property type="entry name" value="POP1_C"/>
</dbReference>
<keyword evidence="8" id="KW-1185">Reference proteome</keyword>
<dbReference type="STRING" id="1202772.A0A1V9YXF9"/>
<keyword evidence="2" id="KW-0819">tRNA processing</keyword>
<evidence type="ECO:0000256" key="2">
    <source>
        <dbReference type="ARBA" id="ARBA00022694"/>
    </source>
</evidence>
<reference evidence="7 8" key="1">
    <citation type="journal article" date="2014" name="Genome Biol. Evol.">
        <title>The secreted proteins of Achlya hypogyna and Thraustotheca clavata identify the ancestral oomycete secretome and reveal gene acquisitions by horizontal gene transfer.</title>
        <authorList>
            <person name="Misner I."/>
            <person name="Blouin N."/>
            <person name="Leonard G."/>
            <person name="Richards T.A."/>
            <person name="Lane C.E."/>
        </authorList>
    </citation>
    <scope>NUCLEOTIDE SEQUENCE [LARGE SCALE GENOMIC DNA]</scope>
    <source>
        <strain evidence="7 8">ATCC 48635</strain>
    </source>
</reference>
<dbReference type="Pfam" id="PF22770">
    <property type="entry name" value="POP1_C"/>
    <property type="match status" value="2"/>
</dbReference>
<evidence type="ECO:0000256" key="3">
    <source>
        <dbReference type="ARBA" id="ARBA00023242"/>
    </source>
</evidence>
<evidence type="ECO:0000259" key="5">
    <source>
        <dbReference type="Pfam" id="PF08170"/>
    </source>
</evidence>
<evidence type="ECO:0000313" key="8">
    <source>
        <dbReference type="Proteomes" id="UP000243579"/>
    </source>
</evidence>
<protein>
    <submittedName>
        <fullName evidence="7">Uncharacterized protein</fullName>
    </submittedName>
</protein>
<dbReference type="Proteomes" id="UP000243579">
    <property type="component" value="Unassembled WGS sequence"/>
</dbReference>
<evidence type="ECO:0000313" key="7">
    <source>
        <dbReference type="EMBL" id="OQR90499.1"/>
    </source>
</evidence>
<feature type="domain" description="POPLD" evidence="5">
    <location>
        <begin position="430"/>
        <end position="521"/>
    </location>
</feature>
<evidence type="ECO:0000259" key="6">
    <source>
        <dbReference type="Pfam" id="PF22770"/>
    </source>
</evidence>
<dbReference type="InterPro" id="IPR039182">
    <property type="entry name" value="Pop1"/>
</dbReference>
<dbReference type="InterPro" id="IPR012590">
    <property type="entry name" value="POPLD_dom"/>
</dbReference>
<dbReference type="EMBL" id="JNBR01000620">
    <property type="protein sequence ID" value="OQR90499.1"/>
    <property type="molecule type" value="Genomic_DNA"/>
</dbReference>
<comment type="subcellular location">
    <subcellularLocation>
        <location evidence="1">Nucleus</location>
    </subcellularLocation>
</comment>
<evidence type="ECO:0000256" key="1">
    <source>
        <dbReference type="ARBA" id="ARBA00004123"/>
    </source>
</evidence>
<dbReference type="OrthoDB" id="442863at2759"/>
<dbReference type="InterPro" id="IPR009723">
    <property type="entry name" value="Pop1_N"/>
</dbReference>
<dbReference type="PANTHER" id="PTHR22731">
    <property type="entry name" value="RIBONUCLEASES P/MRP PROTEIN SUBUNIT POP1"/>
    <property type="match status" value="1"/>
</dbReference>
<keyword evidence="3" id="KW-0539">Nucleus</keyword>
<dbReference type="Pfam" id="PF08170">
    <property type="entry name" value="POPLD"/>
    <property type="match status" value="1"/>
</dbReference>
<feature type="domain" description="POP1 C-terminal" evidence="6">
    <location>
        <begin position="642"/>
        <end position="706"/>
    </location>
</feature>